<dbReference type="Gene3D" id="1.10.10.10">
    <property type="entry name" value="Winged helix-like DNA-binding domain superfamily/Winged helix DNA-binding domain"/>
    <property type="match status" value="1"/>
</dbReference>
<dbReference type="SUPFAM" id="SSF46785">
    <property type="entry name" value="Winged helix' DNA-binding domain"/>
    <property type="match status" value="1"/>
</dbReference>
<keyword evidence="3" id="KW-0804">Transcription</keyword>
<accession>A0A7Y9PJ04</accession>
<dbReference type="Proteomes" id="UP000589520">
    <property type="component" value="Unassembled WGS sequence"/>
</dbReference>
<dbReference type="Pfam" id="PF07729">
    <property type="entry name" value="FCD"/>
    <property type="match status" value="1"/>
</dbReference>
<proteinExistence type="predicted"/>
<evidence type="ECO:0000256" key="1">
    <source>
        <dbReference type="ARBA" id="ARBA00023015"/>
    </source>
</evidence>
<evidence type="ECO:0000256" key="2">
    <source>
        <dbReference type="ARBA" id="ARBA00023125"/>
    </source>
</evidence>
<gene>
    <name evidence="5" type="ORF">HDF17_003117</name>
</gene>
<name>A0A7Y9PJ04_9BACT</name>
<evidence type="ECO:0000256" key="3">
    <source>
        <dbReference type="ARBA" id="ARBA00023163"/>
    </source>
</evidence>
<dbReference type="AlphaFoldDB" id="A0A7Y9PJ04"/>
<dbReference type="PANTHER" id="PTHR43537">
    <property type="entry name" value="TRANSCRIPTIONAL REGULATOR, GNTR FAMILY"/>
    <property type="match status" value="1"/>
</dbReference>
<keyword evidence="6" id="KW-1185">Reference proteome</keyword>
<dbReference type="SUPFAM" id="SSF48008">
    <property type="entry name" value="GntR ligand-binding domain-like"/>
    <property type="match status" value="1"/>
</dbReference>
<evidence type="ECO:0000313" key="5">
    <source>
        <dbReference type="EMBL" id="NYF80797.1"/>
    </source>
</evidence>
<dbReference type="RefSeq" id="WP_218892186.1">
    <property type="nucleotide sequence ID" value="NZ_JACCCW010000002.1"/>
</dbReference>
<dbReference type="PRINTS" id="PR00035">
    <property type="entry name" value="HTHGNTR"/>
</dbReference>
<protein>
    <submittedName>
        <fullName evidence="5">DNA-binding GntR family transcriptional regulator</fullName>
    </submittedName>
</protein>
<keyword evidence="1" id="KW-0805">Transcription regulation</keyword>
<sequence length="227" mass="26329">MPSNLRPQNLADSVYEHVKGELFEFKLLPGDRFTETEIAERTGASRTPVRQALYRLQREGFLDVNFRNGWEVRQLDFGQLDALYELRVLLEQTSVRRMKSLSQEALKEVLSPLDKVWQIPVAKRCKDADTVAKMDEEFHCGLVAASGNMEFARVHLEVTEKIRIVRRLDFTISSRITATYEDHVIMLKALHERAFKKVEDHLATHIEVSRLQARAVTLLRLQDARRQ</sequence>
<dbReference type="Gene3D" id="1.20.120.530">
    <property type="entry name" value="GntR ligand-binding domain-like"/>
    <property type="match status" value="1"/>
</dbReference>
<dbReference type="EMBL" id="JACCCW010000002">
    <property type="protein sequence ID" value="NYF80797.1"/>
    <property type="molecule type" value="Genomic_DNA"/>
</dbReference>
<keyword evidence="2 5" id="KW-0238">DNA-binding</keyword>
<dbReference type="GO" id="GO:0003700">
    <property type="term" value="F:DNA-binding transcription factor activity"/>
    <property type="evidence" value="ECO:0007669"/>
    <property type="project" value="InterPro"/>
</dbReference>
<dbReference type="GO" id="GO:0003677">
    <property type="term" value="F:DNA binding"/>
    <property type="evidence" value="ECO:0007669"/>
    <property type="project" value="UniProtKB-KW"/>
</dbReference>
<dbReference type="PANTHER" id="PTHR43537:SF5">
    <property type="entry name" value="UXU OPERON TRANSCRIPTIONAL REGULATOR"/>
    <property type="match status" value="1"/>
</dbReference>
<feature type="domain" description="HTH gntR-type" evidence="4">
    <location>
        <begin position="8"/>
        <end position="75"/>
    </location>
</feature>
<dbReference type="SMART" id="SM00345">
    <property type="entry name" value="HTH_GNTR"/>
    <property type="match status" value="1"/>
</dbReference>
<dbReference type="InterPro" id="IPR008920">
    <property type="entry name" value="TF_FadR/GntR_C"/>
</dbReference>
<dbReference type="Pfam" id="PF00392">
    <property type="entry name" value="GntR"/>
    <property type="match status" value="1"/>
</dbReference>
<dbReference type="InterPro" id="IPR036390">
    <property type="entry name" value="WH_DNA-bd_sf"/>
</dbReference>
<dbReference type="InterPro" id="IPR011711">
    <property type="entry name" value="GntR_C"/>
</dbReference>
<comment type="caution">
    <text evidence="5">The sequence shown here is derived from an EMBL/GenBank/DDBJ whole genome shotgun (WGS) entry which is preliminary data.</text>
</comment>
<organism evidence="5 6">
    <name type="scientific">Granulicella arctica</name>
    <dbReference type="NCBI Taxonomy" id="940613"/>
    <lineage>
        <taxon>Bacteria</taxon>
        <taxon>Pseudomonadati</taxon>
        <taxon>Acidobacteriota</taxon>
        <taxon>Terriglobia</taxon>
        <taxon>Terriglobales</taxon>
        <taxon>Acidobacteriaceae</taxon>
        <taxon>Granulicella</taxon>
    </lineage>
</organism>
<evidence type="ECO:0000313" key="6">
    <source>
        <dbReference type="Proteomes" id="UP000589520"/>
    </source>
</evidence>
<reference evidence="5 6" key="1">
    <citation type="submission" date="2020-07" db="EMBL/GenBank/DDBJ databases">
        <title>Genomic Encyclopedia of Type Strains, Phase IV (KMG-V): Genome sequencing to study the core and pangenomes of soil and plant-associated prokaryotes.</title>
        <authorList>
            <person name="Whitman W."/>
        </authorList>
    </citation>
    <scope>NUCLEOTIDE SEQUENCE [LARGE SCALE GENOMIC DNA]</scope>
    <source>
        <strain evidence="5 6">X4EP2</strain>
    </source>
</reference>
<dbReference type="PROSITE" id="PS50949">
    <property type="entry name" value="HTH_GNTR"/>
    <property type="match status" value="1"/>
</dbReference>
<dbReference type="InterPro" id="IPR036388">
    <property type="entry name" value="WH-like_DNA-bd_sf"/>
</dbReference>
<dbReference type="InterPro" id="IPR000524">
    <property type="entry name" value="Tscrpt_reg_HTH_GntR"/>
</dbReference>
<evidence type="ECO:0000259" key="4">
    <source>
        <dbReference type="PROSITE" id="PS50949"/>
    </source>
</evidence>
<dbReference type="SMART" id="SM00895">
    <property type="entry name" value="FCD"/>
    <property type="match status" value="1"/>
</dbReference>